<sequence length="1275" mass="136257">VPGAAGALAAMAAAGWAPTHVRVTVLRARGLRAKAAAGGSDAYAVMALGRDKFRTSVAERCRGEPLWREEATFELPARPAVLRLTVLHRALAGADKFLGRAEVDLAALRDDGDRRHTRWYKLRSKPGKKEKERGEIEVDIQFMRSNMTASMFDLSMKDKSRSPFGKLKDKLKGKRSSGLSDTASAIVPSTSHSPADSEDEAVEKEKKKSKFKALFSKPGLQKTSLSQSMSVLPTQQPITPRVRLRPSDFQAQWDEEESETSPTSEQKPAPSPLFKSRKPAFLDSRQLTQGTTNHTRKDGLSLFSGLKSKSDPISKSSLCINGSHVYMEETTTKDKTPTSSPSPHNLRRKQLFASEENLSSRSTKSPEEMGRTSPSQAFSGSTSLETFKSMTLPSYKLLSSEEHLDTSVPPSVEAVRETKKPDLKKSALLSLVTGKKETVKTSNAEIIADRTLQSEKNMIPEEKSEEEAKCPELPADLGRGSPSGDAHHVEEAITNKQLLSPCEEERKPEKAAPAKTKAVKPRLGLSPEEEPKATLPTLAPDPLPAFLSVHRISSANNPFILKVGQAVQVLDSENITSSPASLTSPAFAAELWNDKNPFTPEWDRASRALDPDSVTRFPSSHHPAASVPRAPPPGQVCARGNNPFAADWGQGPESSDREASQGLSGPPTPSVPSDCHFNDNNPFVPKPGGQAVPAFQAVADSSPSCLPGGEDCSSAGHPGRGAPGGSMDVAFTRDVTAVPDALSTLSDSPSGCTGLAPELHCDSPQIQPEELLESSKPGKAGAGQARSPESELREKHETCGGNRWVECVPMLEPQATPLAESESLSQVKPTQRACTVSPQEADTGRAGSEILVPPKPAPRLAVLLRKSPPTSQAELRGDVPASGDGVKSTPGLLLPNDEASAARGCLPQSGSLETVTPPVTLRGNSSDRPLEKEGDDDLSVSLTNLKSAIPVSGDRGSTVASLPVIPEGGSDDELPGDCQESCGVTAGDKGVLGTGEQPRGLTPLHGEQRELSDNSAAALVIPAVPGACKPGSLAVLPAGVGAPRVCIQGTDSGLGVTSHSRECDSHFEKQELERSAGVEERAECDFSEPSAFSSSLSSPCQPYSSSHSLLSDTPSRRAESPKKPTAEGFADKAGNSGKKKLLQARVSPSETFPNQTPWGGETVSPKHRLHPVKPMNAMANKPQSKNLNVISTMNEKLLEMNVKKYDPSDPAYAYAQLTHDELIQLVLKQKDTITRKDLQVRELEDYIDNLLVRVMEETPNILRVSMSGNKKAGKM</sequence>
<evidence type="ECO:0000256" key="6">
    <source>
        <dbReference type="SAM" id="MobiDB-lite"/>
    </source>
</evidence>
<dbReference type="Pfam" id="PF00168">
    <property type="entry name" value="C2"/>
    <property type="match status" value="1"/>
</dbReference>
<dbReference type="SMART" id="SM00239">
    <property type="entry name" value="C2"/>
    <property type="match status" value="1"/>
</dbReference>
<feature type="compositionally biased region" description="Polar residues" evidence="6">
    <location>
        <begin position="1146"/>
        <end position="1157"/>
    </location>
</feature>
<reference evidence="9 10" key="1">
    <citation type="submission" date="2019-09" db="EMBL/GenBank/DDBJ databases">
        <title>Bird 10,000 Genomes (B10K) Project - Family phase.</title>
        <authorList>
            <person name="Zhang G."/>
        </authorList>
    </citation>
    <scope>NUCLEOTIDE SEQUENCE [LARGE SCALE GENOMIC DNA]</scope>
    <source>
        <strain evidence="9">B10K-OTA-212792</strain>
        <tissue evidence="9">Blood</tissue>
    </source>
</reference>
<dbReference type="PANTHER" id="PTHR15746:SF22">
    <property type="entry name" value="RAB11 FAMILY-INTERACTING PROTEIN 1"/>
    <property type="match status" value="1"/>
</dbReference>
<evidence type="ECO:0000256" key="2">
    <source>
        <dbReference type="ARBA" id="ARBA00022448"/>
    </source>
</evidence>
<feature type="compositionally biased region" description="Polar residues" evidence="6">
    <location>
        <begin position="822"/>
        <end position="840"/>
    </location>
</feature>
<evidence type="ECO:0000259" key="7">
    <source>
        <dbReference type="PROSITE" id="PS50004"/>
    </source>
</evidence>
<comment type="caution">
    <text evidence="9">The sequence shown here is derived from an EMBL/GenBank/DDBJ whole genome shotgun (WGS) entry which is preliminary data.</text>
</comment>
<feature type="compositionally biased region" description="Basic and acidic residues" evidence="6">
    <location>
        <begin position="503"/>
        <end position="512"/>
    </location>
</feature>
<feature type="domain" description="C2" evidence="7">
    <location>
        <begin position="2"/>
        <end position="120"/>
    </location>
</feature>
<feature type="non-terminal residue" evidence="9">
    <location>
        <position position="1"/>
    </location>
</feature>
<feature type="region of interest" description="Disordered" evidence="6">
    <location>
        <begin position="818"/>
        <end position="937"/>
    </location>
</feature>
<dbReference type="SUPFAM" id="SSF49562">
    <property type="entry name" value="C2 domain (Calcium/lipid-binding domain, CaLB)"/>
    <property type="match status" value="1"/>
</dbReference>
<dbReference type="GO" id="GO:0055037">
    <property type="term" value="C:recycling endosome"/>
    <property type="evidence" value="ECO:0007669"/>
    <property type="project" value="UniProtKB-SubCell"/>
</dbReference>
<dbReference type="PANTHER" id="PTHR15746">
    <property type="entry name" value="RAB11-RELATED"/>
    <property type="match status" value="1"/>
</dbReference>
<dbReference type="Gene3D" id="2.60.40.150">
    <property type="entry name" value="C2 domain"/>
    <property type="match status" value="1"/>
</dbReference>
<organism evidence="9 10">
    <name type="scientific">Callaeas wilsoni</name>
    <name type="common">North Island kokako</name>
    <dbReference type="NCBI Taxonomy" id="1347786"/>
    <lineage>
        <taxon>Eukaryota</taxon>
        <taxon>Metazoa</taxon>
        <taxon>Chordata</taxon>
        <taxon>Craniata</taxon>
        <taxon>Vertebrata</taxon>
        <taxon>Euteleostomi</taxon>
        <taxon>Archelosauria</taxon>
        <taxon>Archosauria</taxon>
        <taxon>Dinosauria</taxon>
        <taxon>Saurischia</taxon>
        <taxon>Theropoda</taxon>
        <taxon>Coelurosauria</taxon>
        <taxon>Aves</taxon>
        <taxon>Neognathae</taxon>
        <taxon>Neoaves</taxon>
        <taxon>Telluraves</taxon>
        <taxon>Australaves</taxon>
        <taxon>Passeriformes</taxon>
        <taxon>Corvoidea</taxon>
        <taxon>Callaeidae</taxon>
        <taxon>Callaeas</taxon>
    </lineage>
</organism>
<evidence type="ECO:0000256" key="4">
    <source>
        <dbReference type="ARBA" id="ARBA00022753"/>
    </source>
</evidence>
<feature type="region of interest" description="Disordered" evidence="6">
    <location>
        <begin position="328"/>
        <end position="382"/>
    </location>
</feature>
<evidence type="ECO:0000256" key="3">
    <source>
        <dbReference type="ARBA" id="ARBA00022553"/>
    </source>
</evidence>
<feature type="region of interest" description="Disordered" evidence="6">
    <location>
        <begin position="949"/>
        <end position="976"/>
    </location>
</feature>
<gene>
    <name evidence="9" type="primary">Rab11fip1</name>
    <name evidence="9" type="ORF">CALWIL_R01679</name>
</gene>
<feature type="compositionally biased region" description="Polar residues" evidence="6">
    <location>
        <begin position="224"/>
        <end position="238"/>
    </location>
</feature>
<dbReference type="PROSITE" id="PS51511">
    <property type="entry name" value="FIP_RBD"/>
    <property type="match status" value="1"/>
</dbReference>
<comment type="subcellular location">
    <subcellularLocation>
        <location evidence="1">Recycling endosome</location>
    </subcellularLocation>
</comment>
<dbReference type="InterPro" id="IPR000008">
    <property type="entry name" value="C2_dom"/>
</dbReference>
<dbReference type="InterPro" id="IPR019018">
    <property type="entry name" value="Rab-bd_FIP-RBD"/>
</dbReference>
<dbReference type="EMBL" id="VWPU01021569">
    <property type="protein sequence ID" value="NXY65703.1"/>
    <property type="molecule type" value="Genomic_DNA"/>
</dbReference>
<evidence type="ECO:0000313" key="10">
    <source>
        <dbReference type="Proteomes" id="UP000576729"/>
    </source>
</evidence>
<feature type="compositionally biased region" description="Polar residues" evidence="6">
    <location>
        <begin position="177"/>
        <end position="194"/>
    </location>
</feature>
<dbReference type="Gene3D" id="1.20.5.2440">
    <property type="match status" value="1"/>
</dbReference>
<feature type="region of interest" description="Disordered" evidence="6">
    <location>
        <begin position="765"/>
        <end position="798"/>
    </location>
</feature>
<name>A0A7L4LK94_9CORV</name>
<keyword evidence="5" id="KW-0653">Protein transport</keyword>
<feature type="compositionally biased region" description="Basic and acidic residues" evidence="6">
    <location>
        <begin position="458"/>
        <end position="470"/>
    </location>
</feature>
<feature type="region of interest" description="Disordered" evidence="6">
    <location>
        <begin position="611"/>
        <end position="725"/>
    </location>
</feature>
<feature type="region of interest" description="Disordered" evidence="6">
    <location>
        <begin position="1089"/>
        <end position="1161"/>
    </location>
</feature>
<feature type="region of interest" description="Disordered" evidence="6">
    <location>
        <begin position="224"/>
        <end position="314"/>
    </location>
</feature>
<evidence type="ECO:0000256" key="1">
    <source>
        <dbReference type="ARBA" id="ARBA00004172"/>
    </source>
</evidence>
<dbReference type="GO" id="GO:0031267">
    <property type="term" value="F:small GTPase binding"/>
    <property type="evidence" value="ECO:0007669"/>
    <property type="project" value="InterPro"/>
</dbReference>
<dbReference type="GO" id="GO:0015031">
    <property type="term" value="P:protein transport"/>
    <property type="evidence" value="ECO:0007669"/>
    <property type="project" value="UniProtKB-KW"/>
</dbReference>
<evidence type="ECO:0000313" key="9">
    <source>
        <dbReference type="EMBL" id="NXY65703.1"/>
    </source>
</evidence>
<dbReference type="PROSITE" id="PS50004">
    <property type="entry name" value="C2"/>
    <property type="match status" value="1"/>
</dbReference>
<dbReference type="Pfam" id="PF09457">
    <property type="entry name" value="RBD-FIP"/>
    <property type="match status" value="1"/>
</dbReference>
<protein>
    <submittedName>
        <fullName evidence="9">RFIP1 protein</fullName>
    </submittedName>
</protein>
<feature type="region of interest" description="Disordered" evidence="6">
    <location>
        <begin position="453"/>
        <end position="538"/>
    </location>
</feature>
<dbReference type="InterPro" id="IPR035892">
    <property type="entry name" value="C2_domain_sf"/>
</dbReference>
<feature type="region of interest" description="Disordered" evidence="6">
    <location>
        <begin position="163"/>
        <end position="205"/>
    </location>
</feature>
<evidence type="ECO:0000259" key="8">
    <source>
        <dbReference type="PROSITE" id="PS51511"/>
    </source>
</evidence>
<dbReference type="Proteomes" id="UP000576729">
    <property type="component" value="Unassembled WGS sequence"/>
</dbReference>
<dbReference type="AlphaFoldDB" id="A0A7L4LK94"/>
<dbReference type="FunFam" id="1.20.5.2440:FF:000002">
    <property type="entry name" value="rab11 family-interacting protein 2 isoform X1"/>
    <property type="match status" value="1"/>
</dbReference>
<dbReference type="GO" id="GO:0045055">
    <property type="term" value="P:regulated exocytosis"/>
    <property type="evidence" value="ECO:0007669"/>
    <property type="project" value="TreeGrafter"/>
</dbReference>
<feature type="compositionally biased region" description="Polar residues" evidence="6">
    <location>
        <begin position="372"/>
        <end position="382"/>
    </location>
</feature>
<keyword evidence="4" id="KW-0967">Endosome</keyword>
<keyword evidence="2" id="KW-0813">Transport</keyword>
<feature type="non-terminal residue" evidence="9">
    <location>
        <position position="1275"/>
    </location>
</feature>
<accession>A0A7L4LK94</accession>
<dbReference type="InterPro" id="IPR037245">
    <property type="entry name" value="FIP-RBD_C_sf"/>
</dbReference>
<proteinExistence type="predicted"/>
<feature type="compositionally biased region" description="Basic and acidic residues" evidence="6">
    <location>
        <begin position="788"/>
        <end position="798"/>
    </location>
</feature>
<feature type="compositionally biased region" description="Basic and acidic residues" evidence="6">
    <location>
        <begin position="1114"/>
        <end position="1125"/>
    </location>
</feature>
<dbReference type="SUPFAM" id="SSF144270">
    <property type="entry name" value="Eferin C-derminal domain-like"/>
    <property type="match status" value="1"/>
</dbReference>
<dbReference type="InterPro" id="IPR037789">
    <property type="entry name" value="FIP_classI"/>
</dbReference>
<evidence type="ECO:0000256" key="5">
    <source>
        <dbReference type="ARBA" id="ARBA00022927"/>
    </source>
</evidence>
<feature type="compositionally biased region" description="Low complexity" evidence="6">
    <location>
        <begin position="1089"/>
        <end position="1111"/>
    </location>
</feature>
<feature type="domain" description="FIP-RBD" evidence="8">
    <location>
        <begin position="1203"/>
        <end position="1265"/>
    </location>
</feature>
<keyword evidence="10" id="KW-1185">Reference proteome</keyword>
<keyword evidence="3" id="KW-0597">Phosphoprotein</keyword>